<reference evidence="1 2" key="1">
    <citation type="journal article" date="2015" name="Biotechnol. Bioeng.">
        <title>Genome sequence and phenotypic characterization of Caulobacter segnis.</title>
        <authorList>
            <person name="Patel S."/>
            <person name="Fletcher B."/>
            <person name="Scott D.C."/>
            <person name="Ely B."/>
        </authorList>
    </citation>
    <scope>NUCLEOTIDE SEQUENCE [LARGE SCALE GENOMIC DNA]</scope>
    <source>
        <strain evidence="1 2">ERI-2</strain>
    </source>
</reference>
<gene>
    <name evidence="1" type="ORF">WY13_00419</name>
</gene>
<proteinExistence type="predicted"/>
<dbReference type="PATRIC" id="fig|1538.10.peg.913"/>
<comment type="caution">
    <text evidence="1">The sequence shown here is derived from an EMBL/GenBank/DDBJ whole genome shotgun (WGS) entry which is preliminary data.</text>
</comment>
<dbReference type="OrthoDB" id="3667at2"/>
<dbReference type="EMBL" id="LITT01000004">
    <property type="protein sequence ID" value="OAA91775.1"/>
    <property type="molecule type" value="Genomic_DNA"/>
</dbReference>
<sequence length="180" mass="20475">MDIKAFPIKVEKQEAEKRAQAMGGVLWKIIFLNKKLSEVRKHFVEFKLMTLEIIHKPTVLERMVSKKAHEKKQTITLLANGSTGSVSWVDSMPDIIELKEVDSNSIQLSDKDDDYLILKARKLALKVVHRHVGGIPEFKVLKIESVFRPYWIALYGDVAEGNKVRYMPIAADGCGSHRSM</sequence>
<accession>A0A162J8E0</accession>
<dbReference type="Proteomes" id="UP000077407">
    <property type="component" value="Unassembled WGS sequence"/>
</dbReference>
<evidence type="ECO:0000313" key="1">
    <source>
        <dbReference type="EMBL" id="OAA91775.1"/>
    </source>
</evidence>
<dbReference type="AlphaFoldDB" id="A0A162J8E0"/>
<evidence type="ECO:0000313" key="2">
    <source>
        <dbReference type="Proteomes" id="UP000077407"/>
    </source>
</evidence>
<organism evidence="1 2">
    <name type="scientific">Clostridium ljungdahlii</name>
    <dbReference type="NCBI Taxonomy" id="1538"/>
    <lineage>
        <taxon>Bacteria</taxon>
        <taxon>Bacillati</taxon>
        <taxon>Bacillota</taxon>
        <taxon>Clostridia</taxon>
        <taxon>Eubacteriales</taxon>
        <taxon>Clostridiaceae</taxon>
        <taxon>Clostridium</taxon>
    </lineage>
</organism>
<dbReference type="RefSeq" id="WP_063554048.1">
    <property type="nucleotide sequence ID" value="NZ_LITT01000004.1"/>
</dbReference>
<name>A0A162J8E0_9CLOT</name>
<protein>
    <submittedName>
        <fullName evidence="1">Uncharacterized protein</fullName>
    </submittedName>
</protein>